<accession>A0ABN5H0N3</accession>
<reference evidence="2 3" key="1">
    <citation type="journal article" date="2019" name="Sci. Rep.">
        <title>Sulfobacillus thermotolerans: new insights into resistance and metabolic capacities of acidophilic chemolithotrophs.</title>
        <authorList>
            <person name="Panyushkina A.E."/>
            <person name="Babenko V.V."/>
            <person name="Nikitina A.S."/>
            <person name="Selezneva O.V."/>
            <person name="Tsaplina I.A."/>
            <person name="Letarova M.A."/>
            <person name="Kostryukova E.S."/>
            <person name="Letarov A.V."/>
        </authorList>
    </citation>
    <scope>NUCLEOTIDE SEQUENCE [LARGE SCALE GENOMIC DNA]</scope>
    <source>
        <strain evidence="2 3">Kr1</strain>
    </source>
</reference>
<keyword evidence="3" id="KW-1185">Reference proteome</keyword>
<sequence>MANDESDFDFLIIEQSSSILCQRSKYQMALRPRANPERSVEILQKGRWGYASRVPSGLLVLAAADVTTVHHLVVPGLYHSTCYHAQQAAEKALKESCYTKWRSFPSLKSIGRCYRPLKPPVRNSQWNRQNLMGMQWICVAIPKFYRYRWE</sequence>
<organism evidence="2 3">
    <name type="scientific">Sulfobacillus thermotolerans</name>
    <dbReference type="NCBI Taxonomy" id="338644"/>
    <lineage>
        <taxon>Bacteria</taxon>
        <taxon>Bacillati</taxon>
        <taxon>Bacillota</taxon>
        <taxon>Clostridia</taxon>
        <taxon>Eubacteriales</taxon>
        <taxon>Clostridiales Family XVII. Incertae Sedis</taxon>
        <taxon>Sulfobacillus</taxon>
    </lineage>
</organism>
<name>A0ABN5H0N3_9FIRM</name>
<feature type="domain" description="HEPN" evidence="1">
    <location>
        <begin position="69"/>
        <end position="126"/>
    </location>
</feature>
<evidence type="ECO:0000259" key="1">
    <source>
        <dbReference type="Pfam" id="PF05168"/>
    </source>
</evidence>
<gene>
    <name evidence="2" type="ORF">BXT84_09235</name>
</gene>
<dbReference type="InterPro" id="IPR007842">
    <property type="entry name" value="HEPN_dom"/>
</dbReference>
<evidence type="ECO:0000313" key="3">
    <source>
        <dbReference type="Proteomes" id="UP000325292"/>
    </source>
</evidence>
<protein>
    <recommendedName>
        <fullName evidence="1">HEPN domain-containing protein</fullName>
    </recommendedName>
</protein>
<dbReference type="Proteomes" id="UP000325292">
    <property type="component" value="Chromosome"/>
</dbReference>
<dbReference type="SUPFAM" id="SSF81593">
    <property type="entry name" value="Nucleotidyltransferase substrate binding subunit/domain"/>
    <property type="match status" value="1"/>
</dbReference>
<dbReference type="Pfam" id="PF05168">
    <property type="entry name" value="HEPN"/>
    <property type="match status" value="1"/>
</dbReference>
<evidence type="ECO:0000313" key="2">
    <source>
        <dbReference type="EMBL" id="AUW94114.1"/>
    </source>
</evidence>
<dbReference type="Gene3D" id="1.20.120.330">
    <property type="entry name" value="Nucleotidyltransferases domain 2"/>
    <property type="match status" value="1"/>
</dbReference>
<proteinExistence type="predicted"/>
<dbReference type="EMBL" id="CP019454">
    <property type="protein sequence ID" value="AUW94114.1"/>
    <property type="molecule type" value="Genomic_DNA"/>
</dbReference>